<name>A0A147K786_9BACI</name>
<protein>
    <recommendedName>
        <fullName evidence="3">DUF2507 domain-containing protein</fullName>
    </recommendedName>
</protein>
<keyword evidence="2" id="KW-1185">Reference proteome</keyword>
<gene>
    <name evidence="1" type="ORF">Q75_11085</name>
</gene>
<dbReference type="OrthoDB" id="2965348at2"/>
<dbReference type="InterPro" id="IPR024096">
    <property type="entry name" value="NO_sig/Golgi_transp_ligand-bd"/>
</dbReference>
<reference evidence="1 2" key="1">
    <citation type="journal article" date="2016" name="Front. Microbiol.">
        <title>Microevolution Analysis of Bacillus coahuilensis Unveils Differences in Phosphorus Acquisition Strategies and Their Regulation.</title>
        <authorList>
            <person name="Gomez-Lunar Z."/>
            <person name="Hernandez-Gonzalez I."/>
            <person name="Rodriguez-Torres M.D."/>
            <person name="Souza V."/>
            <person name="Olmedo-Alvarez G."/>
        </authorList>
    </citation>
    <scope>NUCLEOTIDE SEQUENCE [LARGE SCALE GENOMIC DNA]</scope>
    <source>
        <strain evidence="2">p1.1.43</strain>
    </source>
</reference>
<dbReference type="STRING" id="1150625.Q75_11085"/>
<sequence>MTLKKSSEANEHLHIESSSSFGYELIRDFIMPELLGKHTPELLYWMGKHVARKFPLATFEEVAEFFKEANWGELQIVEDRRSFKIYQLSGPIVERRLQMYSEPSFKLEAGFLAEQYQQHHSVLTECFEQIKKRSEQIHFTVQWDKHDTI</sequence>
<dbReference type="Gene3D" id="3.30.1380.20">
    <property type="entry name" value="Trafficking protein particle complex subunit 3"/>
    <property type="match status" value="1"/>
</dbReference>
<dbReference type="EMBL" id="LDYG01000032">
    <property type="protein sequence ID" value="KUP05914.1"/>
    <property type="molecule type" value="Genomic_DNA"/>
</dbReference>
<evidence type="ECO:0008006" key="3">
    <source>
        <dbReference type="Google" id="ProtNLM"/>
    </source>
</evidence>
<dbReference type="PATRIC" id="fig|1150625.3.peg.2355"/>
<dbReference type="SUPFAM" id="SSF111126">
    <property type="entry name" value="Ligand-binding domain in the NO signalling and Golgi transport"/>
    <property type="match status" value="1"/>
</dbReference>
<dbReference type="AlphaFoldDB" id="A0A147K786"/>
<proteinExistence type="predicted"/>
<evidence type="ECO:0000313" key="2">
    <source>
        <dbReference type="Proteomes" id="UP000074108"/>
    </source>
</evidence>
<accession>A0A147K786</accession>
<dbReference type="Pfam" id="PF10702">
    <property type="entry name" value="DUF2507"/>
    <property type="match status" value="1"/>
</dbReference>
<dbReference type="InterPro" id="IPR019642">
    <property type="entry name" value="DUF2507"/>
</dbReference>
<comment type="caution">
    <text evidence="1">The sequence shown here is derived from an EMBL/GenBank/DDBJ whole genome shotgun (WGS) entry which is preliminary data.</text>
</comment>
<evidence type="ECO:0000313" key="1">
    <source>
        <dbReference type="EMBL" id="KUP05914.1"/>
    </source>
</evidence>
<organism evidence="1 2">
    <name type="scientific">Bacillus coahuilensis p1.1.43</name>
    <dbReference type="NCBI Taxonomy" id="1150625"/>
    <lineage>
        <taxon>Bacteria</taxon>
        <taxon>Bacillati</taxon>
        <taxon>Bacillota</taxon>
        <taxon>Bacilli</taxon>
        <taxon>Bacillales</taxon>
        <taxon>Bacillaceae</taxon>
        <taxon>Bacillus</taxon>
    </lineage>
</organism>
<dbReference type="Proteomes" id="UP000074108">
    <property type="component" value="Unassembled WGS sequence"/>
</dbReference>